<dbReference type="GO" id="GO:0020037">
    <property type="term" value="F:heme binding"/>
    <property type="evidence" value="ECO:0007669"/>
    <property type="project" value="InterPro"/>
</dbReference>
<gene>
    <name evidence="13" type="primary">LOC108666898</name>
</gene>
<dbReference type="OrthoDB" id="1470350at2759"/>
<dbReference type="RefSeq" id="XP_018009339.1">
    <property type="nucleotide sequence ID" value="XM_018153850.2"/>
</dbReference>
<dbReference type="InterPro" id="IPR001128">
    <property type="entry name" value="Cyt_P450"/>
</dbReference>
<keyword evidence="4 9" id="KW-0349">Heme</keyword>
<keyword evidence="5" id="KW-0256">Endoplasmic reticulum</keyword>
<dbReference type="PRINTS" id="PR00385">
    <property type="entry name" value="P450"/>
</dbReference>
<dbReference type="GO" id="GO:0016705">
    <property type="term" value="F:oxidoreductase activity, acting on paired donors, with incorporation or reduction of molecular oxygen"/>
    <property type="evidence" value="ECO:0007669"/>
    <property type="project" value="InterPro"/>
</dbReference>
<protein>
    <submittedName>
        <fullName evidence="13">Cytochrome P450 4c3</fullName>
    </submittedName>
</protein>
<dbReference type="SUPFAM" id="SSF48264">
    <property type="entry name" value="Cytochrome P450"/>
    <property type="match status" value="1"/>
</dbReference>
<keyword evidence="6 9" id="KW-0408">Iron</keyword>
<dbReference type="Proteomes" id="UP000694843">
    <property type="component" value="Unplaced"/>
</dbReference>
<name>A0A8B7N7T0_HYAAZ</name>
<dbReference type="GO" id="GO:0005789">
    <property type="term" value="C:endoplasmic reticulum membrane"/>
    <property type="evidence" value="ECO:0007669"/>
    <property type="project" value="UniProtKB-SubCell"/>
</dbReference>
<dbReference type="PROSITE" id="PS00086">
    <property type="entry name" value="CYTOCHROME_P450"/>
    <property type="match status" value="1"/>
</dbReference>
<evidence type="ECO:0000256" key="9">
    <source>
        <dbReference type="PIRSR" id="PIRSR602401-1"/>
    </source>
</evidence>
<dbReference type="GO" id="GO:0005506">
    <property type="term" value="F:iron ion binding"/>
    <property type="evidence" value="ECO:0007669"/>
    <property type="project" value="InterPro"/>
</dbReference>
<dbReference type="KEGG" id="hazt:108666898"/>
<feature type="signal peptide" evidence="11">
    <location>
        <begin position="1"/>
        <end position="25"/>
    </location>
</feature>
<evidence type="ECO:0000256" key="3">
    <source>
        <dbReference type="ARBA" id="ARBA00010617"/>
    </source>
</evidence>
<evidence type="ECO:0000313" key="12">
    <source>
        <dbReference type="Proteomes" id="UP000694843"/>
    </source>
</evidence>
<dbReference type="Gene3D" id="1.10.630.10">
    <property type="entry name" value="Cytochrome P450"/>
    <property type="match status" value="1"/>
</dbReference>
<reference evidence="13" key="1">
    <citation type="submission" date="2025-08" db="UniProtKB">
        <authorList>
            <consortium name="RefSeq"/>
        </authorList>
    </citation>
    <scope>IDENTIFICATION</scope>
    <source>
        <tissue evidence="13">Whole organism</tissue>
    </source>
</reference>
<evidence type="ECO:0000256" key="7">
    <source>
        <dbReference type="ARBA" id="ARBA00023033"/>
    </source>
</evidence>
<dbReference type="PRINTS" id="PR00463">
    <property type="entry name" value="EP450I"/>
</dbReference>
<dbReference type="InterPro" id="IPR002401">
    <property type="entry name" value="Cyt_P450_E_grp-I"/>
</dbReference>
<keyword evidence="11" id="KW-0732">Signal</keyword>
<comment type="cofactor">
    <cofactor evidence="1 9">
        <name>heme</name>
        <dbReference type="ChEBI" id="CHEBI:30413"/>
    </cofactor>
</comment>
<dbReference type="Pfam" id="PF00067">
    <property type="entry name" value="p450"/>
    <property type="match status" value="1"/>
</dbReference>
<comment type="similarity">
    <text evidence="3 10">Belongs to the cytochrome P450 family.</text>
</comment>
<feature type="binding site" description="axial binding residue" evidence="9">
    <location>
        <position position="443"/>
    </location>
    <ligand>
        <name>heme</name>
        <dbReference type="ChEBI" id="CHEBI:30413"/>
    </ligand>
    <ligandPart>
        <name>Fe</name>
        <dbReference type="ChEBI" id="CHEBI:18248"/>
    </ligandPart>
</feature>
<dbReference type="GeneID" id="108666898"/>
<evidence type="ECO:0000256" key="11">
    <source>
        <dbReference type="SAM" id="SignalP"/>
    </source>
</evidence>
<dbReference type="AlphaFoldDB" id="A0A8B7N7T0"/>
<sequence length="498" mass="56827">MGLLAPFILTVLLVWVAMKIMKWSASVRALDSIKGPKELPILGNALDFLVPPDEILGVMISMCRKDSPMTRFWMTKFKPYVVLHSAPCVEVLLSGNKALTKSSDYDYLLPWLGRGLLISTGAKWFGRRKMLTPAFHFKILEDFVEVFNQKSAILVSKLAEKATGEAFDIFNMVTMCTLDTIMETTMGLSMDVQRQSEIPYVEAVHKISSIAQDRQKKLWQQWDWLFRLVGDGKEHDRCLKILHGVSLTTIRERRRLYAASSKSDNSAPEGTKERLPFLDLLLKYSAEGVDLSDEDIREEVDTFMFEGHDTTATAVNMTLYLLGSHPQVLAKVHEELDAVLGDDEFISSEHLTQLKYLERCVKEALRLYPSVPIIGRVSAQDLVIDGKLIPAGTNLMIFIYLLHRDPEQFPDPETFDPDRFLPEQIAKRHPYAYVPFSAGPRNCIGQKFALMEEKVILASVLRRFTIKSLHRPHELRMMGEIILRPKRGVMLKMWPRNN</sequence>
<feature type="chain" id="PRO_5034264376" evidence="11">
    <location>
        <begin position="26"/>
        <end position="498"/>
    </location>
</feature>
<keyword evidence="12" id="KW-1185">Reference proteome</keyword>
<dbReference type="GO" id="GO:0004497">
    <property type="term" value="F:monooxygenase activity"/>
    <property type="evidence" value="ECO:0007669"/>
    <property type="project" value="UniProtKB-KW"/>
</dbReference>
<evidence type="ECO:0000256" key="5">
    <source>
        <dbReference type="ARBA" id="ARBA00022824"/>
    </source>
</evidence>
<evidence type="ECO:0000256" key="2">
    <source>
        <dbReference type="ARBA" id="ARBA00004586"/>
    </source>
</evidence>
<comment type="subcellular location">
    <subcellularLocation>
        <location evidence="2">Endoplasmic reticulum membrane</location>
    </subcellularLocation>
</comment>
<evidence type="ECO:0000313" key="13">
    <source>
        <dbReference type="RefSeq" id="XP_018009339.1"/>
    </source>
</evidence>
<keyword evidence="8" id="KW-0472">Membrane</keyword>
<dbReference type="InterPro" id="IPR017972">
    <property type="entry name" value="Cyt_P450_CS"/>
</dbReference>
<accession>A0A8B7N7T0</accession>
<evidence type="ECO:0000256" key="1">
    <source>
        <dbReference type="ARBA" id="ARBA00001971"/>
    </source>
</evidence>
<dbReference type="InterPro" id="IPR050196">
    <property type="entry name" value="Cytochrome_P450_Monoox"/>
</dbReference>
<organism evidence="12 13">
    <name type="scientific">Hyalella azteca</name>
    <name type="common">Amphipod</name>
    <dbReference type="NCBI Taxonomy" id="294128"/>
    <lineage>
        <taxon>Eukaryota</taxon>
        <taxon>Metazoa</taxon>
        <taxon>Ecdysozoa</taxon>
        <taxon>Arthropoda</taxon>
        <taxon>Crustacea</taxon>
        <taxon>Multicrustacea</taxon>
        <taxon>Malacostraca</taxon>
        <taxon>Eumalacostraca</taxon>
        <taxon>Peracarida</taxon>
        <taxon>Amphipoda</taxon>
        <taxon>Senticaudata</taxon>
        <taxon>Talitrida</taxon>
        <taxon>Talitroidea</taxon>
        <taxon>Hyalellidae</taxon>
        <taxon>Hyalella</taxon>
    </lineage>
</organism>
<evidence type="ECO:0000256" key="10">
    <source>
        <dbReference type="RuleBase" id="RU000461"/>
    </source>
</evidence>
<evidence type="ECO:0000256" key="8">
    <source>
        <dbReference type="ARBA" id="ARBA00023136"/>
    </source>
</evidence>
<dbReference type="OMA" id="ILLQWTF"/>
<proteinExistence type="inferred from homology"/>
<keyword evidence="9 10" id="KW-0479">Metal-binding</keyword>
<dbReference type="PANTHER" id="PTHR24291">
    <property type="entry name" value="CYTOCHROME P450 FAMILY 4"/>
    <property type="match status" value="1"/>
</dbReference>
<evidence type="ECO:0000256" key="4">
    <source>
        <dbReference type="ARBA" id="ARBA00022617"/>
    </source>
</evidence>
<dbReference type="PANTHER" id="PTHR24291:SF189">
    <property type="entry name" value="CYTOCHROME P450 4C3-RELATED"/>
    <property type="match status" value="1"/>
</dbReference>
<keyword evidence="10" id="KW-0560">Oxidoreductase</keyword>
<dbReference type="InterPro" id="IPR036396">
    <property type="entry name" value="Cyt_P450_sf"/>
</dbReference>
<keyword evidence="7 10" id="KW-0503">Monooxygenase</keyword>
<evidence type="ECO:0000256" key="6">
    <source>
        <dbReference type="ARBA" id="ARBA00023004"/>
    </source>
</evidence>
<dbReference type="CTD" id="43663"/>